<comment type="caution">
    <text evidence="1">The sequence shown here is derived from an EMBL/GenBank/DDBJ whole genome shotgun (WGS) entry which is preliminary data.</text>
</comment>
<dbReference type="Proteomes" id="UP000276133">
    <property type="component" value="Unassembled WGS sequence"/>
</dbReference>
<name>A0A3M7Q0X6_BRAPC</name>
<protein>
    <submittedName>
        <fullName evidence="1">Uncharacterized protein</fullName>
    </submittedName>
</protein>
<proteinExistence type="predicted"/>
<keyword evidence="2" id="KW-1185">Reference proteome</keyword>
<evidence type="ECO:0000313" key="1">
    <source>
        <dbReference type="EMBL" id="RNA04963.1"/>
    </source>
</evidence>
<dbReference type="EMBL" id="REGN01007903">
    <property type="protein sequence ID" value="RNA04963.1"/>
    <property type="molecule type" value="Genomic_DNA"/>
</dbReference>
<accession>A0A3M7Q0X6</accession>
<sequence length="114" mass="13908">MLLVIQIPSIPFRMIYLNFFPYYKRHSPILFNIFNYFLISMKKKTEFIDFSFKTIKTTHPMFALIKLLKLHRNAIEDFPDPVDPKKITTFRMHFIKLRIELFQEAYQSNIKTHF</sequence>
<dbReference type="AlphaFoldDB" id="A0A3M7Q0X6"/>
<evidence type="ECO:0000313" key="2">
    <source>
        <dbReference type="Proteomes" id="UP000276133"/>
    </source>
</evidence>
<organism evidence="1 2">
    <name type="scientific">Brachionus plicatilis</name>
    <name type="common">Marine rotifer</name>
    <name type="synonym">Brachionus muelleri</name>
    <dbReference type="NCBI Taxonomy" id="10195"/>
    <lineage>
        <taxon>Eukaryota</taxon>
        <taxon>Metazoa</taxon>
        <taxon>Spiralia</taxon>
        <taxon>Gnathifera</taxon>
        <taxon>Rotifera</taxon>
        <taxon>Eurotatoria</taxon>
        <taxon>Monogononta</taxon>
        <taxon>Pseudotrocha</taxon>
        <taxon>Ploima</taxon>
        <taxon>Brachionidae</taxon>
        <taxon>Brachionus</taxon>
    </lineage>
</organism>
<gene>
    <name evidence="1" type="ORF">BpHYR1_038524</name>
</gene>
<reference evidence="1 2" key="1">
    <citation type="journal article" date="2018" name="Sci. Rep.">
        <title>Genomic signatures of local adaptation to the degree of environmental predictability in rotifers.</title>
        <authorList>
            <person name="Franch-Gras L."/>
            <person name="Hahn C."/>
            <person name="Garcia-Roger E.M."/>
            <person name="Carmona M.J."/>
            <person name="Serra M."/>
            <person name="Gomez A."/>
        </authorList>
    </citation>
    <scope>NUCLEOTIDE SEQUENCE [LARGE SCALE GENOMIC DNA]</scope>
    <source>
        <strain evidence="1">HYR1</strain>
    </source>
</reference>